<dbReference type="Gene3D" id="3.40.50.1110">
    <property type="entry name" value="SGNH hydrolase"/>
    <property type="match status" value="1"/>
</dbReference>
<gene>
    <name evidence="2" type="ORF">BT63DRAFT_420023</name>
</gene>
<dbReference type="InterPro" id="IPR045136">
    <property type="entry name" value="Iah1-like"/>
</dbReference>
<evidence type="ECO:0000313" key="3">
    <source>
        <dbReference type="Proteomes" id="UP000799302"/>
    </source>
</evidence>
<evidence type="ECO:0000313" key="2">
    <source>
        <dbReference type="EMBL" id="KAF2674739.1"/>
    </source>
</evidence>
<dbReference type="EMBL" id="MU004230">
    <property type="protein sequence ID" value="KAF2674739.1"/>
    <property type="molecule type" value="Genomic_DNA"/>
</dbReference>
<dbReference type="SUPFAM" id="SSF52266">
    <property type="entry name" value="SGNH hydrolase"/>
    <property type="match status" value="1"/>
</dbReference>
<feature type="domain" description="SGNH hydrolase-type esterase" evidence="1">
    <location>
        <begin position="11"/>
        <end position="161"/>
    </location>
</feature>
<sequence>MPFVIPSPAEGRVKLVTIFFGANDSCYPVDDPNMNQCVPLPNFRANLIKLITHPAITAHPGIKLVLITPPPIDEAQQFAADQVRGFTQPRRSAANTKAYADMVRTLGQERGIAVVDLWTRFVKHAGWKEGDPLPGLRDREGDGRFLELFTDGLHLSPKGYRELYDEFWVVLRRDLPNLAPENFDVRLPYWNAFPPDWVQPVDPEPPLER</sequence>
<evidence type="ECO:0000259" key="1">
    <source>
        <dbReference type="Pfam" id="PF13472"/>
    </source>
</evidence>
<dbReference type="InterPro" id="IPR036514">
    <property type="entry name" value="SGNH_hydro_sf"/>
</dbReference>
<name>A0A6A6UR11_9PEZI</name>
<dbReference type="AlphaFoldDB" id="A0A6A6UR11"/>
<proteinExistence type="predicted"/>
<keyword evidence="3" id="KW-1185">Reference proteome</keyword>
<dbReference type="InterPro" id="IPR013830">
    <property type="entry name" value="SGNH_hydro"/>
</dbReference>
<dbReference type="OrthoDB" id="671439at2759"/>
<keyword evidence="2" id="KW-0378">Hydrolase</keyword>
<accession>A0A6A6UR11</accession>
<organism evidence="2 3">
    <name type="scientific">Microthyrium microscopicum</name>
    <dbReference type="NCBI Taxonomy" id="703497"/>
    <lineage>
        <taxon>Eukaryota</taxon>
        <taxon>Fungi</taxon>
        <taxon>Dikarya</taxon>
        <taxon>Ascomycota</taxon>
        <taxon>Pezizomycotina</taxon>
        <taxon>Dothideomycetes</taxon>
        <taxon>Dothideomycetes incertae sedis</taxon>
        <taxon>Microthyriales</taxon>
        <taxon>Microthyriaceae</taxon>
        <taxon>Microthyrium</taxon>
    </lineage>
</organism>
<reference evidence="2" key="1">
    <citation type="journal article" date="2020" name="Stud. Mycol.">
        <title>101 Dothideomycetes genomes: a test case for predicting lifestyles and emergence of pathogens.</title>
        <authorList>
            <person name="Haridas S."/>
            <person name="Albert R."/>
            <person name="Binder M."/>
            <person name="Bloem J."/>
            <person name="Labutti K."/>
            <person name="Salamov A."/>
            <person name="Andreopoulos B."/>
            <person name="Baker S."/>
            <person name="Barry K."/>
            <person name="Bills G."/>
            <person name="Bluhm B."/>
            <person name="Cannon C."/>
            <person name="Castanera R."/>
            <person name="Culley D."/>
            <person name="Daum C."/>
            <person name="Ezra D."/>
            <person name="Gonzalez J."/>
            <person name="Henrissat B."/>
            <person name="Kuo A."/>
            <person name="Liang C."/>
            <person name="Lipzen A."/>
            <person name="Lutzoni F."/>
            <person name="Magnuson J."/>
            <person name="Mondo S."/>
            <person name="Nolan M."/>
            <person name="Ohm R."/>
            <person name="Pangilinan J."/>
            <person name="Park H.-J."/>
            <person name="Ramirez L."/>
            <person name="Alfaro M."/>
            <person name="Sun H."/>
            <person name="Tritt A."/>
            <person name="Yoshinaga Y."/>
            <person name="Zwiers L.-H."/>
            <person name="Turgeon B."/>
            <person name="Goodwin S."/>
            <person name="Spatafora J."/>
            <person name="Crous P."/>
            <person name="Grigoriev I."/>
        </authorList>
    </citation>
    <scope>NUCLEOTIDE SEQUENCE</scope>
    <source>
        <strain evidence="2">CBS 115976</strain>
    </source>
</reference>
<dbReference type="GO" id="GO:0016787">
    <property type="term" value="F:hydrolase activity"/>
    <property type="evidence" value="ECO:0007669"/>
    <property type="project" value="UniProtKB-KW"/>
</dbReference>
<protein>
    <submittedName>
        <fullName evidence="2">SGNH hydrolase</fullName>
    </submittedName>
</protein>
<dbReference type="Pfam" id="PF13472">
    <property type="entry name" value="Lipase_GDSL_2"/>
    <property type="match status" value="1"/>
</dbReference>
<dbReference type="PANTHER" id="PTHR14209:SF19">
    <property type="entry name" value="ISOAMYL ACETATE-HYDROLYZING ESTERASE 1 HOMOLOG"/>
    <property type="match status" value="1"/>
</dbReference>
<dbReference type="Proteomes" id="UP000799302">
    <property type="component" value="Unassembled WGS sequence"/>
</dbReference>
<dbReference type="PANTHER" id="PTHR14209">
    <property type="entry name" value="ISOAMYL ACETATE-HYDROLYZING ESTERASE 1"/>
    <property type="match status" value="1"/>
</dbReference>